<comment type="caution">
    <text evidence="3">The sequence shown here is derived from an EMBL/GenBank/DDBJ whole genome shotgun (WGS) entry which is preliminary data.</text>
</comment>
<dbReference type="Gene3D" id="2.60.210.10">
    <property type="entry name" value="Apoptosis, Tumor Necrosis Factor Receptor Associated Protein 2, Chain A"/>
    <property type="match status" value="1"/>
</dbReference>
<proteinExistence type="predicted"/>
<dbReference type="InterPro" id="IPR050804">
    <property type="entry name" value="MCC"/>
</dbReference>
<evidence type="ECO:0000313" key="4">
    <source>
        <dbReference type="Proteomes" id="UP001328107"/>
    </source>
</evidence>
<dbReference type="PANTHER" id="PTHR46236:SF8">
    <property type="entry name" value="UBIQUITIN-SPECIFIC PROTEASE FAMILY C19-RELATED PROTEIN"/>
    <property type="match status" value="1"/>
</dbReference>
<evidence type="ECO:0000313" key="3">
    <source>
        <dbReference type="EMBL" id="GMR54071.1"/>
    </source>
</evidence>
<feature type="domain" description="MATH" evidence="2">
    <location>
        <begin position="135"/>
        <end position="263"/>
    </location>
</feature>
<dbReference type="PROSITE" id="PS50144">
    <property type="entry name" value="MATH"/>
    <property type="match status" value="1"/>
</dbReference>
<dbReference type="Proteomes" id="UP001328107">
    <property type="component" value="Unassembled WGS sequence"/>
</dbReference>
<gene>
    <name evidence="3" type="ORF">PMAYCL1PPCAC_24266</name>
</gene>
<dbReference type="InterPro" id="IPR008974">
    <property type="entry name" value="TRAF-like"/>
</dbReference>
<dbReference type="InterPro" id="IPR002083">
    <property type="entry name" value="MATH/TRAF_dom"/>
</dbReference>
<dbReference type="PANTHER" id="PTHR46236">
    <property type="entry name" value="TRAF-LIKE SUPERFAMILY PROTEIN"/>
    <property type="match status" value="1"/>
</dbReference>
<dbReference type="CDD" id="cd00121">
    <property type="entry name" value="MATH"/>
    <property type="match status" value="1"/>
</dbReference>
<evidence type="ECO:0000256" key="1">
    <source>
        <dbReference type="ARBA" id="ARBA00023054"/>
    </source>
</evidence>
<dbReference type="Pfam" id="PF22486">
    <property type="entry name" value="MATH_2"/>
    <property type="match status" value="1"/>
</dbReference>
<keyword evidence="1" id="KW-0175">Coiled coil</keyword>
<dbReference type="EMBL" id="BTRK01000005">
    <property type="protein sequence ID" value="GMR54071.1"/>
    <property type="molecule type" value="Genomic_DNA"/>
</dbReference>
<keyword evidence="4" id="KW-1185">Reference proteome</keyword>
<reference evidence="4" key="1">
    <citation type="submission" date="2022-10" db="EMBL/GenBank/DDBJ databases">
        <title>Genome assembly of Pristionchus species.</title>
        <authorList>
            <person name="Yoshida K."/>
            <person name="Sommer R.J."/>
        </authorList>
    </citation>
    <scope>NUCLEOTIDE SEQUENCE [LARGE SCALE GENOMIC DNA]</scope>
    <source>
        <strain evidence="4">RS5460</strain>
    </source>
</reference>
<organism evidence="3 4">
    <name type="scientific">Pristionchus mayeri</name>
    <dbReference type="NCBI Taxonomy" id="1317129"/>
    <lineage>
        <taxon>Eukaryota</taxon>
        <taxon>Metazoa</taxon>
        <taxon>Ecdysozoa</taxon>
        <taxon>Nematoda</taxon>
        <taxon>Chromadorea</taxon>
        <taxon>Rhabditida</taxon>
        <taxon>Rhabditina</taxon>
        <taxon>Diplogasteromorpha</taxon>
        <taxon>Diplogasteroidea</taxon>
        <taxon>Neodiplogasteridae</taxon>
        <taxon>Pristionchus</taxon>
    </lineage>
</organism>
<evidence type="ECO:0000259" key="2">
    <source>
        <dbReference type="PROSITE" id="PS50144"/>
    </source>
</evidence>
<accession>A0AAN5D0F5</accession>
<dbReference type="SMART" id="SM00061">
    <property type="entry name" value="MATH"/>
    <property type="match status" value="1"/>
</dbReference>
<protein>
    <recommendedName>
        <fullName evidence="2">MATH domain-containing protein</fullName>
    </recommendedName>
</protein>
<dbReference type="AlphaFoldDB" id="A0AAN5D0F5"/>
<dbReference type="SUPFAM" id="SSF49599">
    <property type="entry name" value="TRAF domain-like"/>
    <property type="match status" value="1"/>
</dbReference>
<feature type="non-terminal residue" evidence="3">
    <location>
        <position position="1"/>
    </location>
</feature>
<sequence length="271" mass="30820">ISWHCKIHNVQKQMDESELLDVKPFLPVEELARENGSLRRQLAIRDVELAEKKDELRNTVISLKTALAFKNQKIKDLEAGLSGEDTQLKSIKREVDCEETYTVKRRRVEDGAMELCSSCGADNNNKDRSAEEVYEKKLNVRFTNISKLGESEEYSSATIKLVGVEWGLVVSRSQIDQQEYLSLHLEMRSEQVPDGWSCAVLDRMSLHSHIAGKPAHSGLLSNATVYDGERKSWGYEDFISYKDLFNKRNGYVIDDSIMISAEIKAFPSVIK</sequence>
<name>A0AAN5D0F5_9BILA</name>